<proteinExistence type="predicted"/>
<dbReference type="EMBL" id="VSRR010004995">
    <property type="protein sequence ID" value="MPC41282.1"/>
    <property type="molecule type" value="Genomic_DNA"/>
</dbReference>
<comment type="caution">
    <text evidence="2">The sequence shown here is derived from an EMBL/GenBank/DDBJ whole genome shotgun (WGS) entry which is preliminary data.</text>
</comment>
<sequence>MEQTGPDRAAGREEIERSNTTLTTNTTTTTTQPPSPPPPPPPLCHLNLSIPLHFPSRGSEFYLDSDANQPRPRVRKIQGQFNVKATQD</sequence>
<dbReference type="AlphaFoldDB" id="A0A5B7F3Z7"/>
<evidence type="ECO:0000256" key="1">
    <source>
        <dbReference type="SAM" id="MobiDB-lite"/>
    </source>
</evidence>
<keyword evidence="3" id="KW-1185">Reference proteome</keyword>
<feature type="compositionally biased region" description="Pro residues" evidence="1">
    <location>
        <begin position="33"/>
        <end position="43"/>
    </location>
</feature>
<feature type="region of interest" description="Disordered" evidence="1">
    <location>
        <begin position="56"/>
        <end position="88"/>
    </location>
</feature>
<reference evidence="2 3" key="1">
    <citation type="submission" date="2019-05" db="EMBL/GenBank/DDBJ databases">
        <title>Another draft genome of Portunus trituberculatus and its Hox gene families provides insights of decapod evolution.</title>
        <authorList>
            <person name="Jeong J.-H."/>
            <person name="Song I."/>
            <person name="Kim S."/>
            <person name="Choi T."/>
            <person name="Kim D."/>
            <person name="Ryu S."/>
            <person name="Kim W."/>
        </authorList>
    </citation>
    <scope>NUCLEOTIDE SEQUENCE [LARGE SCALE GENOMIC DNA]</scope>
    <source>
        <tissue evidence="2">Muscle</tissue>
    </source>
</reference>
<organism evidence="2 3">
    <name type="scientific">Portunus trituberculatus</name>
    <name type="common">Swimming crab</name>
    <name type="synonym">Neptunus trituberculatus</name>
    <dbReference type="NCBI Taxonomy" id="210409"/>
    <lineage>
        <taxon>Eukaryota</taxon>
        <taxon>Metazoa</taxon>
        <taxon>Ecdysozoa</taxon>
        <taxon>Arthropoda</taxon>
        <taxon>Crustacea</taxon>
        <taxon>Multicrustacea</taxon>
        <taxon>Malacostraca</taxon>
        <taxon>Eumalacostraca</taxon>
        <taxon>Eucarida</taxon>
        <taxon>Decapoda</taxon>
        <taxon>Pleocyemata</taxon>
        <taxon>Brachyura</taxon>
        <taxon>Eubrachyura</taxon>
        <taxon>Portunoidea</taxon>
        <taxon>Portunidae</taxon>
        <taxon>Portuninae</taxon>
        <taxon>Portunus</taxon>
    </lineage>
</organism>
<accession>A0A5B7F3Z7</accession>
<protein>
    <submittedName>
        <fullName evidence="2">Uncharacterized protein</fullName>
    </submittedName>
</protein>
<dbReference type="Proteomes" id="UP000324222">
    <property type="component" value="Unassembled WGS sequence"/>
</dbReference>
<feature type="compositionally biased region" description="Polar residues" evidence="1">
    <location>
        <begin position="79"/>
        <end position="88"/>
    </location>
</feature>
<feature type="compositionally biased region" description="Low complexity" evidence="1">
    <location>
        <begin position="18"/>
        <end position="32"/>
    </location>
</feature>
<gene>
    <name evidence="2" type="ORF">E2C01_034870</name>
</gene>
<evidence type="ECO:0000313" key="2">
    <source>
        <dbReference type="EMBL" id="MPC41282.1"/>
    </source>
</evidence>
<evidence type="ECO:0000313" key="3">
    <source>
        <dbReference type="Proteomes" id="UP000324222"/>
    </source>
</evidence>
<feature type="region of interest" description="Disordered" evidence="1">
    <location>
        <begin position="1"/>
        <end position="44"/>
    </location>
</feature>
<name>A0A5B7F3Z7_PORTR</name>